<dbReference type="GO" id="GO:0006351">
    <property type="term" value="P:DNA-templated transcription"/>
    <property type="evidence" value="ECO:0007669"/>
    <property type="project" value="InterPro"/>
</dbReference>
<dbReference type="GO" id="GO:0000978">
    <property type="term" value="F:RNA polymerase II cis-regulatory region sequence-specific DNA binding"/>
    <property type="evidence" value="ECO:0007669"/>
    <property type="project" value="InterPro"/>
</dbReference>
<evidence type="ECO:0000256" key="5">
    <source>
        <dbReference type="ARBA" id="ARBA00022833"/>
    </source>
</evidence>
<dbReference type="InterPro" id="IPR007219">
    <property type="entry name" value="XnlR_reg_dom"/>
</dbReference>
<keyword evidence="9" id="KW-1185">Reference proteome</keyword>
<keyword evidence="4" id="KW-0863">Zinc-finger</keyword>
<name>A0A6A6A9Q1_9PLEO</name>
<reference evidence="8" key="1">
    <citation type="journal article" date="2020" name="Stud. Mycol.">
        <title>101 Dothideomycetes genomes: a test case for predicting lifestyles and emergence of pathogens.</title>
        <authorList>
            <person name="Haridas S."/>
            <person name="Albert R."/>
            <person name="Binder M."/>
            <person name="Bloem J."/>
            <person name="Labutti K."/>
            <person name="Salamov A."/>
            <person name="Andreopoulos B."/>
            <person name="Baker S."/>
            <person name="Barry K."/>
            <person name="Bills G."/>
            <person name="Bluhm B."/>
            <person name="Cannon C."/>
            <person name="Castanera R."/>
            <person name="Culley D."/>
            <person name="Daum C."/>
            <person name="Ezra D."/>
            <person name="Gonzalez J."/>
            <person name="Henrissat B."/>
            <person name="Kuo A."/>
            <person name="Liang C."/>
            <person name="Lipzen A."/>
            <person name="Lutzoni F."/>
            <person name="Magnuson J."/>
            <person name="Mondo S."/>
            <person name="Nolan M."/>
            <person name="Ohm R."/>
            <person name="Pangilinan J."/>
            <person name="Park H.-J."/>
            <person name="Ramirez L."/>
            <person name="Alfaro M."/>
            <person name="Sun H."/>
            <person name="Tritt A."/>
            <person name="Yoshinaga Y."/>
            <person name="Zwiers L.-H."/>
            <person name="Turgeon B."/>
            <person name="Goodwin S."/>
            <person name="Spatafora J."/>
            <person name="Crous P."/>
            <person name="Grigoriev I."/>
        </authorList>
    </citation>
    <scope>NUCLEOTIDE SEQUENCE</scope>
    <source>
        <strain evidence="8">CBS 119687</strain>
    </source>
</reference>
<dbReference type="GO" id="GO:0000981">
    <property type="term" value="F:DNA-binding transcription factor activity, RNA polymerase II-specific"/>
    <property type="evidence" value="ECO:0007669"/>
    <property type="project" value="InterPro"/>
</dbReference>
<dbReference type="GO" id="GO:0000785">
    <property type="term" value="C:chromatin"/>
    <property type="evidence" value="ECO:0007669"/>
    <property type="project" value="TreeGrafter"/>
</dbReference>
<evidence type="ECO:0000256" key="2">
    <source>
        <dbReference type="ARBA" id="ARBA00022723"/>
    </source>
</evidence>
<dbReference type="InterPro" id="IPR051059">
    <property type="entry name" value="VerF-like"/>
</dbReference>
<dbReference type="OrthoDB" id="3945418at2759"/>
<dbReference type="PANTHER" id="PTHR40626">
    <property type="entry name" value="MIP31509P"/>
    <property type="match status" value="1"/>
</dbReference>
<evidence type="ECO:0000313" key="8">
    <source>
        <dbReference type="EMBL" id="KAF2127578.1"/>
    </source>
</evidence>
<dbReference type="PANTHER" id="PTHR40626:SF1">
    <property type="entry name" value="TRANSCRIPTION FACTOR WITH C2H2 AND ZN(2)-CYS(6) DNA BINDING DOMAIN (EUROFUNG)"/>
    <property type="match status" value="1"/>
</dbReference>
<proteinExistence type="predicted"/>
<dbReference type="CDD" id="cd12148">
    <property type="entry name" value="fungal_TF_MHR"/>
    <property type="match status" value="1"/>
</dbReference>
<evidence type="ECO:0000313" key="9">
    <source>
        <dbReference type="Proteomes" id="UP000799771"/>
    </source>
</evidence>
<evidence type="ECO:0000256" key="6">
    <source>
        <dbReference type="ARBA" id="ARBA00023242"/>
    </source>
</evidence>
<gene>
    <name evidence="8" type="ORF">P153DRAFT_295050</name>
</gene>
<dbReference type="RefSeq" id="XP_033521967.1">
    <property type="nucleotide sequence ID" value="XM_033663998.1"/>
</dbReference>
<keyword evidence="2" id="KW-0479">Metal-binding</keyword>
<feature type="domain" description="Xylanolytic transcriptional activator regulatory" evidence="7">
    <location>
        <begin position="131"/>
        <end position="351"/>
    </location>
</feature>
<organism evidence="8 9">
    <name type="scientific">Dothidotthia symphoricarpi CBS 119687</name>
    <dbReference type="NCBI Taxonomy" id="1392245"/>
    <lineage>
        <taxon>Eukaryota</taxon>
        <taxon>Fungi</taxon>
        <taxon>Dikarya</taxon>
        <taxon>Ascomycota</taxon>
        <taxon>Pezizomycotina</taxon>
        <taxon>Dothideomycetes</taxon>
        <taxon>Pleosporomycetidae</taxon>
        <taxon>Pleosporales</taxon>
        <taxon>Dothidotthiaceae</taxon>
        <taxon>Dothidotthia</taxon>
    </lineage>
</organism>
<dbReference type="AlphaFoldDB" id="A0A6A6A9Q1"/>
<evidence type="ECO:0000256" key="1">
    <source>
        <dbReference type="ARBA" id="ARBA00004123"/>
    </source>
</evidence>
<dbReference type="GO" id="GO:0008270">
    <property type="term" value="F:zinc ion binding"/>
    <property type="evidence" value="ECO:0007669"/>
    <property type="project" value="UniProtKB-KW"/>
</dbReference>
<keyword evidence="5" id="KW-0862">Zinc</keyword>
<evidence type="ECO:0000256" key="3">
    <source>
        <dbReference type="ARBA" id="ARBA00022737"/>
    </source>
</evidence>
<comment type="subcellular location">
    <subcellularLocation>
        <location evidence="1">Nucleus</location>
    </subcellularLocation>
</comment>
<dbReference type="EMBL" id="ML977510">
    <property type="protein sequence ID" value="KAF2127578.1"/>
    <property type="molecule type" value="Genomic_DNA"/>
</dbReference>
<dbReference type="GO" id="GO:0005634">
    <property type="term" value="C:nucleus"/>
    <property type="evidence" value="ECO:0007669"/>
    <property type="project" value="UniProtKB-SubCell"/>
</dbReference>
<keyword evidence="6" id="KW-0539">Nucleus</keyword>
<evidence type="ECO:0000259" key="7">
    <source>
        <dbReference type="Pfam" id="PF04082"/>
    </source>
</evidence>
<protein>
    <recommendedName>
        <fullName evidence="7">Xylanolytic transcriptional activator regulatory domain-containing protein</fullName>
    </recommendedName>
</protein>
<evidence type="ECO:0000256" key="4">
    <source>
        <dbReference type="ARBA" id="ARBA00022771"/>
    </source>
</evidence>
<accession>A0A6A6A9Q1</accession>
<dbReference type="GeneID" id="54404430"/>
<keyword evidence="3" id="KW-0677">Repeat</keyword>
<dbReference type="Pfam" id="PF04082">
    <property type="entry name" value="Fungal_trans"/>
    <property type="match status" value="1"/>
</dbReference>
<dbReference type="Proteomes" id="UP000799771">
    <property type="component" value="Unassembled WGS sequence"/>
</dbReference>
<sequence>MTFMLNYTNPVLESVSDAFAISEAHAEPSVKYSASIDQRAGFLQDEFMADLFSGIFSDVDEDRQMECIGRTQSVIMMPSAPVVEQRAAALVALLRAQHNSTPVASSFPADNFPMDLAKAVFLGNNLVEYVSAFFHFFHPHTPFIHQPSFDVSKVSLHLLLAVVLVGSIFCTPQDDALSARYFFGLAEEYVFERLREVIVHGKSSIEGDTIDIVQAAVLVHALQVNSNHGGVRLRVRVNRFPEIVAAMRRLSLFSAVRTKSSDGRTWEQLIFDEVRISRLAHRVFTTDCMNTLFFKSSPQITVAEMCGDLPSTDAMFEAANSTEYERLVATPADLETQSGSLKDLVSLFLGENWPRPDSLDLIVVETEHLMSLIFVLHSIIFVSRTGLLLPSTRQVLERATSRWKELWQVIDSRNDSEWPLVGFAKYALELWWLAQKILEVAQSGCVRSLYMTSTPTDSLKELHEFIREHQTPS</sequence>